<dbReference type="PANTHER" id="PTHR38011:SF11">
    <property type="entry name" value="2,5-DIAMINO-6-RIBOSYLAMINO-4(3H)-PYRIMIDINONE 5'-PHOSPHATE REDUCTASE"/>
    <property type="match status" value="1"/>
</dbReference>
<sequence>MAKLIYMFNVSLDGYIADADGNFDWAVPDEEYYSFINDVLRPVGTYLYGRRLYDMMAVWETDPSIAGRSPGAREFAEIWQAADKVVYSRTLDSASTTRTRIEGDFDPEAVRRLKASSERDLTVGGAALAADAIAAGLVDEYHLFVGPAVMGGGKPFLPDGARLHLELLDERRLTSGVVYLRYRTQP</sequence>
<reference evidence="2" key="2">
    <citation type="submission" date="2020-09" db="EMBL/GenBank/DDBJ databases">
        <authorList>
            <person name="Sun Q."/>
            <person name="Ohkuma M."/>
        </authorList>
    </citation>
    <scope>NUCLEOTIDE SEQUENCE</scope>
    <source>
        <strain evidence="2">JCM 4956</strain>
    </source>
</reference>
<evidence type="ECO:0000259" key="1">
    <source>
        <dbReference type="Pfam" id="PF01872"/>
    </source>
</evidence>
<keyword evidence="3" id="KW-1185">Reference proteome</keyword>
<accession>A0A918K9N0</accession>
<proteinExistence type="predicted"/>
<dbReference type="AlphaFoldDB" id="A0A918K9N0"/>
<dbReference type="InterPro" id="IPR002734">
    <property type="entry name" value="RibDG_C"/>
</dbReference>
<evidence type="ECO:0000313" key="3">
    <source>
        <dbReference type="Proteomes" id="UP000645555"/>
    </source>
</evidence>
<protein>
    <submittedName>
        <fullName evidence="2">Deaminase</fullName>
    </submittedName>
</protein>
<reference evidence="2" key="1">
    <citation type="journal article" date="2014" name="Int. J. Syst. Evol. Microbiol.">
        <title>Complete genome sequence of Corynebacterium casei LMG S-19264T (=DSM 44701T), isolated from a smear-ripened cheese.</title>
        <authorList>
            <consortium name="US DOE Joint Genome Institute (JGI-PGF)"/>
            <person name="Walter F."/>
            <person name="Albersmeier A."/>
            <person name="Kalinowski J."/>
            <person name="Ruckert C."/>
        </authorList>
    </citation>
    <scope>NUCLEOTIDE SEQUENCE</scope>
    <source>
        <strain evidence="2">JCM 4956</strain>
    </source>
</reference>
<organism evidence="2 3">
    <name type="scientific">Streptomyces fructofermentans</name>
    <dbReference type="NCBI Taxonomy" id="152141"/>
    <lineage>
        <taxon>Bacteria</taxon>
        <taxon>Bacillati</taxon>
        <taxon>Actinomycetota</taxon>
        <taxon>Actinomycetes</taxon>
        <taxon>Kitasatosporales</taxon>
        <taxon>Streptomycetaceae</taxon>
        <taxon>Streptomyces</taxon>
    </lineage>
</organism>
<dbReference type="Gene3D" id="3.40.430.10">
    <property type="entry name" value="Dihydrofolate Reductase, subunit A"/>
    <property type="match status" value="1"/>
</dbReference>
<dbReference type="PANTHER" id="PTHR38011">
    <property type="entry name" value="DIHYDROFOLATE REDUCTASE FAMILY PROTEIN (AFU_ORTHOLOGUE AFUA_8G06820)"/>
    <property type="match status" value="1"/>
</dbReference>
<dbReference type="Proteomes" id="UP000645555">
    <property type="component" value="Unassembled WGS sequence"/>
</dbReference>
<evidence type="ECO:0000313" key="2">
    <source>
        <dbReference type="EMBL" id="GGX56108.1"/>
    </source>
</evidence>
<gene>
    <name evidence="2" type="ORF">GCM10010515_24330</name>
</gene>
<name>A0A918K9N0_9ACTN</name>
<feature type="domain" description="Bacterial bifunctional deaminase-reductase C-terminal" evidence="1">
    <location>
        <begin position="3"/>
        <end position="178"/>
    </location>
</feature>
<dbReference type="GO" id="GO:0009231">
    <property type="term" value="P:riboflavin biosynthetic process"/>
    <property type="evidence" value="ECO:0007669"/>
    <property type="project" value="InterPro"/>
</dbReference>
<dbReference type="RefSeq" id="WP_190035451.1">
    <property type="nucleotide sequence ID" value="NZ_BMWD01000007.1"/>
</dbReference>
<dbReference type="GO" id="GO:0008703">
    <property type="term" value="F:5-amino-6-(5-phosphoribosylamino)uracil reductase activity"/>
    <property type="evidence" value="ECO:0007669"/>
    <property type="project" value="InterPro"/>
</dbReference>
<dbReference type="InterPro" id="IPR024072">
    <property type="entry name" value="DHFR-like_dom_sf"/>
</dbReference>
<dbReference type="Pfam" id="PF01872">
    <property type="entry name" value="RibD_C"/>
    <property type="match status" value="1"/>
</dbReference>
<dbReference type="InterPro" id="IPR050765">
    <property type="entry name" value="Riboflavin_Biosynth_HTPR"/>
</dbReference>
<dbReference type="EMBL" id="BMWD01000007">
    <property type="protein sequence ID" value="GGX56108.1"/>
    <property type="molecule type" value="Genomic_DNA"/>
</dbReference>
<comment type="caution">
    <text evidence="2">The sequence shown here is derived from an EMBL/GenBank/DDBJ whole genome shotgun (WGS) entry which is preliminary data.</text>
</comment>
<dbReference type="SUPFAM" id="SSF53597">
    <property type="entry name" value="Dihydrofolate reductase-like"/>
    <property type="match status" value="1"/>
</dbReference>